<reference evidence="6 7" key="1">
    <citation type="journal article" date="2015" name="Genome Biol. Evol.">
        <title>Phylogenomic analyses indicate that early fungi evolved digesting cell walls of algal ancestors of land plants.</title>
        <authorList>
            <person name="Chang Y."/>
            <person name="Wang S."/>
            <person name="Sekimoto S."/>
            <person name="Aerts A.L."/>
            <person name="Choi C."/>
            <person name="Clum A."/>
            <person name="LaButti K.M."/>
            <person name="Lindquist E.A."/>
            <person name="Yee Ngan C."/>
            <person name="Ohm R.A."/>
            <person name="Salamov A.A."/>
            <person name="Grigoriev I.V."/>
            <person name="Spatafora J.W."/>
            <person name="Berbee M.L."/>
        </authorList>
    </citation>
    <scope>NUCLEOTIDE SEQUENCE [LARGE SCALE GENOMIC DNA]</scope>
    <source>
        <strain evidence="6 7">NRRL 28638</strain>
    </source>
</reference>
<dbReference type="GO" id="GO:0000139">
    <property type="term" value="C:Golgi membrane"/>
    <property type="evidence" value="ECO:0007669"/>
    <property type="project" value="TreeGrafter"/>
</dbReference>
<dbReference type="EMBL" id="KQ964524">
    <property type="protein sequence ID" value="KXN69755.1"/>
    <property type="molecule type" value="Genomic_DNA"/>
</dbReference>
<protein>
    <submittedName>
        <fullName evidence="6">COPI associated</fullName>
    </submittedName>
</protein>
<keyword evidence="3 5" id="KW-1133">Transmembrane helix</keyword>
<dbReference type="Pfam" id="PF08507">
    <property type="entry name" value="COPI_assoc"/>
    <property type="match status" value="1"/>
</dbReference>
<gene>
    <name evidence="6" type="ORF">CONCODRAFT_50338</name>
</gene>
<feature type="transmembrane region" description="Helical" evidence="5">
    <location>
        <begin position="6"/>
        <end position="28"/>
    </location>
</feature>
<keyword evidence="7" id="KW-1185">Reference proteome</keyword>
<keyword evidence="4 5" id="KW-0472">Membrane</keyword>
<evidence type="ECO:0000313" key="7">
    <source>
        <dbReference type="Proteomes" id="UP000070444"/>
    </source>
</evidence>
<evidence type="ECO:0000256" key="4">
    <source>
        <dbReference type="ARBA" id="ARBA00023136"/>
    </source>
</evidence>
<evidence type="ECO:0000256" key="2">
    <source>
        <dbReference type="ARBA" id="ARBA00022692"/>
    </source>
</evidence>
<dbReference type="InterPro" id="IPR013714">
    <property type="entry name" value="Golgi_TVP15"/>
</dbReference>
<evidence type="ECO:0000256" key="3">
    <source>
        <dbReference type="ARBA" id="ARBA00022989"/>
    </source>
</evidence>
<keyword evidence="2 5" id="KW-0812">Transmembrane</keyword>
<organism evidence="6 7">
    <name type="scientific">Conidiobolus coronatus (strain ATCC 28846 / CBS 209.66 / NRRL 28638)</name>
    <name type="common">Delacroixia coronata</name>
    <dbReference type="NCBI Taxonomy" id="796925"/>
    <lineage>
        <taxon>Eukaryota</taxon>
        <taxon>Fungi</taxon>
        <taxon>Fungi incertae sedis</taxon>
        <taxon>Zoopagomycota</taxon>
        <taxon>Entomophthoromycotina</taxon>
        <taxon>Entomophthoromycetes</taxon>
        <taxon>Entomophthorales</taxon>
        <taxon>Ancylistaceae</taxon>
        <taxon>Conidiobolus</taxon>
    </lineage>
</organism>
<dbReference type="OMA" id="MDYSDAF"/>
<dbReference type="OrthoDB" id="423534at2759"/>
<proteinExistence type="predicted"/>
<dbReference type="AlphaFoldDB" id="A0A137P423"/>
<name>A0A137P423_CONC2</name>
<evidence type="ECO:0000256" key="1">
    <source>
        <dbReference type="ARBA" id="ARBA00004141"/>
    </source>
</evidence>
<evidence type="ECO:0000256" key="5">
    <source>
        <dbReference type="SAM" id="Phobius"/>
    </source>
</evidence>
<comment type="subcellular location">
    <subcellularLocation>
        <location evidence="1">Membrane</location>
        <topology evidence="1">Multi-pass membrane protein</topology>
    </subcellularLocation>
</comment>
<dbReference type="Proteomes" id="UP000070444">
    <property type="component" value="Unassembled WGS sequence"/>
</dbReference>
<dbReference type="GO" id="GO:0016192">
    <property type="term" value="P:vesicle-mediated transport"/>
    <property type="evidence" value="ECO:0007669"/>
    <property type="project" value="TreeGrafter"/>
</dbReference>
<accession>A0A137P423</accession>
<evidence type="ECO:0000313" key="6">
    <source>
        <dbReference type="EMBL" id="KXN69755.1"/>
    </source>
</evidence>
<feature type="transmembrane region" description="Helical" evidence="5">
    <location>
        <begin position="65"/>
        <end position="84"/>
    </location>
</feature>
<feature type="transmembrane region" description="Helical" evidence="5">
    <location>
        <begin position="91"/>
        <end position="111"/>
    </location>
</feature>
<dbReference type="PANTHER" id="PTHR28128">
    <property type="entry name" value="GOLGI APPARATUS MEMBRANE PROTEIN TVP15"/>
    <property type="match status" value="1"/>
</dbReference>
<feature type="transmembrane region" description="Helical" evidence="5">
    <location>
        <begin position="35"/>
        <end position="53"/>
    </location>
</feature>
<dbReference type="PANTHER" id="PTHR28128:SF1">
    <property type="entry name" value="GOLGI APPARATUS MEMBRANE PROTEIN TVP15"/>
    <property type="match status" value="1"/>
</dbReference>
<sequence length="127" mass="13846">MAIPLIIFRVLNIIVGILLIIVGVVRCIEISFSNIILGIYAIVFGLVIAALEFHIPEPISKYCNFLLVPIGRGFFYIFTCALVLGGYWYQYVTTIILFVLGIIYIALSFVAPQPITMGAAGGTSSVV</sequence>